<evidence type="ECO:0000313" key="3">
    <source>
        <dbReference type="Proteomes" id="UP000053240"/>
    </source>
</evidence>
<accession>A0A0N1IPR2</accession>
<protein>
    <submittedName>
        <fullName evidence="2">Uncharacterized protein</fullName>
    </submittedName>
</protein>
<proteinExistence type="predicted"/>
<evidence type="ECO:0000313" key="2">
    <source>
        <dbReference type="EMBL" id="KPJ15703.1"/>
    </source>
</evidence>
<keyword evidence="3" id="KW-1185">Reference proteome</keyword>
<dbReference type="Proteomes" id="UP000053240">
    <property type="component" value="Unassembled WGS sequence"/>
</dbReference>
<organism evidence="2 3">
    <name type="scientific">Papilio machaon</name>
    <name type="common">Old World swallowtail butterfly</name>
    <dbReference type="NCBI Taxonomy" id="76193"/>
    <lineage>
        <taxon>Eukaryota</taxon>
        <taxon>Metazoa</taxon>
        <taxon>Ecdysozoa</taxon>
        <taxon>Arthropoda</taxon>
        <taxon>Hexapoda</taxon>
        <taxon>Insecta</taxon>
        <taxon>Pterygota</taxon>
        <taxon>Neoptera</taxon>
        <taxon>Endopterygota</taxon>
        <taxon>Lepidoptera</taxon>
        <taxon>Glossata</taxon>
        <taxon>Ditrysia</taxon>
        <taxon>Papilionoidea</taxon>
        <taxon>Papilionidae</taxon>
        <taxon>Papilioninae</taxon>
        <taxon>Papilio</taxon>
    </lineage>
</organism>
<reference evidence="2 3" key="1">
    <citation type="journal article" date="2015" name="Nat. Commun.">
        <title>Outbred genome sequencing and CRISPR/Cas9 gene editing in butterflies.</title>
        <authorList>
            <person name="Li X."/>
            <person name="Fan D."/>
            <person name="Zhang W."/>
            <person name="Liu G."/>
            <person name="Zhang L."/>
            <person name="Zhao L."/>
            <person name="Fang X."/>
            <person name="Chen L."/>
            <person name="Dong Y."/>
            <person name="Chen Y."/>
            <person name="Ding Y."/>
            <person name="Zhao R."/>
            <person name="Feng M."/>
            <person name="Zhu Y."/>
            <person name="Feng Y."/>
            <person name="Jiang X."/>
            <person name="Zhu D."/>
            <person name="Xiang H."/>
            <person name="Feng X."/>
            <person name="Li S."/>
            <person name="Wang J."/>
            <person name="Zhang G."/>
            <person name="Kronforst M.R."/>
            <person name="Wang W."/>
        </authorList>
    </citation>
    <scope>NUCLEOTIDE SEQUENCE [LARGE SCALE GENOMIC DNA]</scope>
    <source>
        <strain evidence="2">Ya'a_city_454_Pm</strain>
        <tissue evidence="2">Whole body</tissue>
    </source>
</reference>
<sequence>MADSDTLERYQQWKHSGTSRITTSRARHLTRLRWSAARMRLSAAERDVRRVGRPRANGLSYHLSTNWRESERLHVTCRKEKGSQHLVPLYRRDCAVTDSGRAL</sequence>
<dbReference type="EMBL" id="KQ460326">
    <property type="protein sequence ID" value="KPJ15703.1"/>
    <property type="molecule type" value="Genomic_DNA"/>
</dbReference>
<evidence type="ECO:0000256" key="1">
    <source>
        <dbReference type="SAM" id="MobiDB-lite"/>
    </source>
</evidence>
<dbReference type="AlphaFoldDB" id="A0A0N1IPR2"/>
<gene>
    <name evidence="2" type="ORF">RR48_05667</name>
</gene>
<dbReference type="InParanoid" id="A0A0N1IPR2"/>
<feature type="region of interest" description="Disordered" evidence="1">
    <location>
        <begin position="1"/>
        <end position="22"/>
    </location>
</feature>
<feature type="compositionally biased region" description="Polar residues" evidence="1">
    <location>
        <begin position="13"/>
        <end position="22"/>
    </location>
</feature>
<name>A0A0N1IPR2_PAPMA</name>